<dbReference type="InterPro" id="IPR016195">
    <property type="entry name" value="Pol/histidinol_Pase-like"/>
</dbReference>
<reference evidence="2" key="1">
    <citation type="journal article" date="2014" name="Int. J. Syst. Evol. Microbiol.">
        <title>Complete genome sequence of Corynebacterium casei LMG S-19264T (=DSM 44701T), isolated from a smear-ripened cheese.</title>
        <authorList>
            <consortium name="US DOE Joint Genome Institute (JGI-PGF)"/>
            <person name="Walter F."/>
            <person name="Albersmeier A."/>
            <person name="Kalinowski J."/>
            <person name="Ruckert C."/>
        </authorList>
    </citation>
    <scope>NUCLEOTIDE SEQUENCE</scope>
    <source>
        <strain evidence="2">CGMCC 1.15760</strain>
    </source>
</reference>
<evidence type="ECO:0000313" key="3">
    <source>
        <dbReference type="Proteomes" id="UP000616608"/>
    </source>
</evidence>
<dbReference type="Gene3D" id="3.20.20.140">
    <property type="entry name" value="Metal-dependent hydrolases"/>
    <property type="match status" value="1"/>
</dbReference>
<evidence type="ECO:0000313" key="2">
    <source>
        <dbReference type="EMBL" id="GGG16133.1"/>
    </source>
</evidence>
<dbReference type="SMART" id="SM00481">
    <property type="entry name" value="POLIIIAc"/>
    <property type="match status" value="1"/>
</dbReference>
<proteinExistence type="predicted"/>
<dbReference type="NCBIfam" id="NF038032">
    <property type="entry name" value="CehA_McbA_metalo"/>
    <property type="match status" value="1"/>
</dbReference>
<feature type="domain" description="Polymerase/histidinol phosphatase N-terminal" evidence="1">
    <location>
        <begin position="155"/>
        <end position="216"/>
    </location>
</feature>
<sequence length="473" mass="52692">MTTFTLEAITSASTQYIEKEFFIANHTQSIAITVHAPTHYWLQYYVYDNLGQLRMQYLHKNTPQPVILHEDITHSAPYTFGGELPTGQWKIAILVAKAVTKDGGFAAGEAIGTVDILTNILTTNHHDTICHTIDDFTLQLPTAILADGTKGWLKGDFHTHTIFSDGDLTREENMMMAQRQMLDFFVATDHNIVPTNWPSHVAETIVIPGIEVTAPNGHFNILGVATSPFAKHSIQHLNEEETMVQIINDVAKPALVSINHPFLTVWSWLFKQTKLHQVDSIEIINDPTYADNTAATEQALQAWNILLNDGYRITGIGGSDSHLHPTKKYEGATYPSLIGDPATYVYAEKSAHAILASVKKGHVYVSRVGTLQTDGTVLFGECLATKSGHITVTLEAKQMTIDWVINGKVVQQDTGHKACYHFDFQTDFAWLRIDLRNEDGELVGFTNPYYYGEKTPTLQTWQDVLGQMGVAHD</sequence>
<dbReference type="InterPro" id="IPR003141">
    <property type="entry name" value="Pol/His_phosphatase_N"/>
</dbReference>
<dbReference type="PANTHER" id="PTHR42924:SF3">
    <property type="entry name" value="POLYMERASE_HISTIDINOL PHOSPHATASE N-TERMINAL DOMAIN-CONTAINING PROTEIN"/>
    <property type="match status" value="1"/>
</dbReference>
<dbReference type="SUPFAM" id="SSF89550">
    <property type="entry name" value="PHP domain-like"/>
    <property type="match status" value="1"/>
</dbReference>
<organism evidence="2 3">
    <name type="scientific">Lysinibacillus alkalisoli</name>
    <dbReference type="NCBI Taxonomy" id="1911548"/>
    <lineage>
        <taxon>Bacteria</taxon>
        <taxon>Bacillati</taxon>
        <taxon>Bacillota</taxon>
        <taxon>Bacilli</taxon>
        <taxon>Bacillales</taxon>
        <taxon>Bacillaceae</taxon>
        <taxon>Lysinibacillus</taxon>
    </lineage>
</organism>
<evidence type="ECO:0000259" key="1">
    <source>
        <dbReference type="SMART" id="SM00481"/>
    </source>
</evidence>
<dbReference type="EMBL" id="BMJT01000002">
    <property type="protein sequence ID" value="GGG16133.1"/>
    <property type="molecule type" value="Genomic_DNA"/>
</dbReference>
<dbReference type="Proteomes" id="UP000616608">
    <property type="component" value="Unassembled WGS sequence"/>
</dbReference>
<reference evidence="2" key="2">
    <citation type="submission" date="2020-09" db="EMBL/GenBank/DDBJ databases">
        <authorList>
            <person name="Sun Q."/>
            <person name="Zhou Y."/>
        </authorList>
    </citation>
    <scope>NUCLEOTIDE SEQUENCE</scope>
    <source>
        <strain evidence="2">CGMCC 1.15760</strain>
    </source>
</reference>
<dbReference type="InterPro" id="IPR052018">
    <property type="entry name" value="PHP_domain"/>
</dbReference>
<accession>A0A917G014</accession>
<dbReference type="GO" id="GO:0035312">
    <property type="term" value="F:5'-3' DNA exonuclease activity"/>
    <property type="evidence" value="ECO:0007669"/>
    <property type="project" value="TreeGrafter"/>
</dbReference>
<protein>
    <recommendedName>
        <fullName evidence="1">Polymerase/histidinol phosphatase N-terminal domain-containing protein</fullName>
    </recommendedName>
</protein>
<comment type="caution">
    <text evidence="2">The sequence shown here is derived from an EMBL/GenBank/DDBJ whole genome shotgun (WGS) entry which is preliminary data.</text>
</comment>
<dbReference type="PANTHER" id="PTHR42924">
    <property type="entry name" value="EXONUCLEASE"/>
    <property type="match status" value="1"/>
</dbReference>
<dbReference type="GO" id="GO:0004534">
    <property type="term" value="F:5'-3' RNA exonuclease activity"/>
    <property type="evidence" value="ECO:0007669"/>
    <property type="project" value="TreeGrafter"/>
</dbReference>
<name>A0A917G014_9BACI</name>
<keyword evidence="3" id="KW-1185">Reference proteome</keyword>
<gene>
    <name evidence="2" type="ORF">GCM10007425_08110</name>
</gene>
<dbReference type="AlphaFoldDB" id="A0A917G014"/>
<dbReference type="RefSeq" id="WP_188613735.1">
    <property type="nucleotide sequence ID" value="NZ_BMJT01000002.1"/>
</dbReference>